<reference evidence="2 3" key="1">
    <citation type="submission" date="2016-10" db="EMBL/GenBank/DDBJ databases">
        <authorList>
            <person name="Varghese N."/>
            <person name="Submissions S."/>
        </authorList>
    </citation>
    <scope>NUCLEOTIDE SEQUENCE [LARGE SCALE GENOMIC DNA]</scope>
    <source>
        <strain evidence="2 3">DSM 13796</strain>
    </source>
</reference>
<dbReference type="PANTHER" id="PTHR33886">
    <property type="entry name" value="UNSATURATED RHAMNOGALACTURONAN HYDROLASE (EUROFUNG)"/>
    <property type="match status" value="1"/>
</dbReference>
<dbReference type="InterPro" id="IPR010905">
    <property type="entry name" value="Glyco_hydro_88"/>
</dbReference>
<protein>
    <submittedName>
        <fullName evidence="2">Unsaturated rhamnogalacturonyl hydrolase</fullName>
    </submittedName>
</protein>
<gene>
    <name evidence="2" type="ORF">SAMN02745910_01195</name>
</gene>
<sequence>MLQMNDKKLYNDWAAKTSDSVMKRRPEINTKWEYEDGVVLQGMELVFNKTGDKKYLEYMMKSMDLFVDENGNIPKYSSNEFNIDHINNGKVLLALYEHTEDERYKKAADLLRSQLTNHPRTSEGAFWHKEIYPYQIWLDGLYMGSVFYARYIKEFGEEAEFEDVMKQFTLSYKHTRDEETGLLHHAWDEKREQPWCDKETGLSKHYWARSIGWYVMAIVDVLDYIPESYEGRDVLLNMLEETVEAMMNYQDKETGVWYQIVNQQERKGNYLESSGSAMMLYAIAKGVRKNYLSQDWFEKAEHIYKGIIDEFILTTKDGLVNVNKICQVAGLGGKDKRDGSFAYYISEPIVTNDHKGVGPFILASAEMEMLYEERK</sequence>
<comment type="caution">
    <text evidence="2">The sequence shown here is derived from an EMBL/GenBank/DDBJ whole genome shotgun (WGS) entry which is preliminary data.</text>
</comment>
<dbReference type="SUPFAM" id="SSF48208">
    <property type="entry name" value="Six-hairpin glycosidases"/>
    <property type="match status" value="1"/>
</dbReference>
<evidence type="ECO:0000313" key="3">
    <source>
        <dbReference type="Proteomes" id="UP000182762"/>
    </source>
</evidence>
<organism evidence="2 3">
    <name type="scientific">Priestia endophytica DSM 13796</name>
    <dbReference type="NCBI Taxonomy" id="1121089"/>
    <lineage>
        <taxon>Bacteria</taxon>
        <taxon>Bacillati</taxon>
        <taxon>Bacillota</taxon>
        <taxon>Bacilli</taxon>
        <taxon>Bacillales</taxon>
        <taxon>Bacillaceae</taxon>
        <taxon>Priestia</taxon>
    </lineage>
</organism>
<dbReference type="RefSeq" id="WP_082802538.1">
    <property type="nucleotide sequence ID" value="NZ_FOXX01000002.1"/>
</dbReference>
<proteinExistence type="predicted"/>
<dbReference type="PANTHER" id="PTHR33886:SF8">
    <property type="entry name" value="UNSATURATED RHAMNOGALACTURONAN HYDROLASE (EUROFUNG)"/>
    <property type="match status" value="1"/>
</dbReference>
<dbReference type="Proteomes" id="UP000182762">
    <property type="component" value="Unassembled WGS sequence"/>
</dbReference>
<keyword evidence="3" id="KW-1185">Reference proteome</keyword>
<dbReference type="EMBL" id="FOXX01000002">
    <property type="protein sequence ID" value="SFQ38402.1"/>
    <property type="molecule type" value="Genomic_DNA"/>
</dbReference>
<keyword evidence="1 2" id="KW-0378">Hydrolase</keyword>
<evidence type="ECO:0000256" key="1">
    <source>
        <dbReference type="ARBA" id="ARBA00022801"/>
    </source>
</evidence>
<evidence type="ECO:0000313" key="2">
    <source>
        <dbReference type="EMBL" id="SFQ38402.1"/>
    </source>
</evidence>
<dbReference type="GO" id="GO:0016787">
    <property type="term" value="F:hydrolase activity"/>
    <property type="evidence" value="ECO:0007669"/>
    <property type="project" value="UniProtKB-KW"/>
</dbReference>
<accession>A0A1I5Y2C6</accession>
<dbReference type="Gene3D" id="1.50.10.10">
    <property type="match status" value="1"/>
</dbReference>
<dbReference type="Pfam" id="PF07470">
    <property type="entry name" value="Glyco_hydro_88"/>
    <property type="match status" value="1"/>
</dbReference>
<dbReference type="InterPro" id="IPR052043">
    <property type="entry name" value="PolySaccharide_Degr_Enz"/>
</dbReference>
<dbReference type="InterPro" id="IPR012341">
    <property type="entry name" value="6hp_glycosidase-like_sf"/>
</dbReference>
<name>A0A1I5Y2C6_9BACI</name>
<dbReference type="InterPro" id="IPR008928">
    <property type="entry name" value="6-hairpin_glycosidase_sf"/>
</dbReference>
<dbReference type="GeneID" id="93709921"/>